<dbReference type="InterPro" id="IPR010499">
    <property type="entry name" value="AraC_E-bd"/>
</dbReference>
<dbReference type="SUPFAM" id="SSF55136">
    <property type="entry name" value="Probable bacterial effector-binding domain"/>
    <property type="match status" value="1"/>
</dbReference>
<dbReference type="SUPFAM" id="SSF46689">
    <property type="entry name" value="Homeodomain-like"/>
    <property type="match status" value="2"/>
</dbReference>
<sequence>MELIQTIQGAIDYMEAHITESITYADVAKSLYLSGFHFHRMFSMVVGITPAEYLRRRRLSLAGEALSAEGGKVLDVALQYGYDSPESFTKAFTRFHGITPSAARRSGAVLRQFNRLSVKILVEGGDSMQYRIEKRDSFSLLAAVRSFPNAVAGDNDNHEIHNFWMECGENGTLNVLKSHATDGALYGVCESISNDRPDFRYGIAVQNGDDALVPDGLERWTVEAGTWAVFQCIGRDEDNVIGKTWEKIFREFLPQSGYEMLDRADLEVYGDALGEGVFCEIWIPVRKKA</sequence>
<dbReference type="InterPro" id="IPR011256">
    <property type="entry name" value="Reg_factor_effector_dom_sf"/>
</dbReference>
<dbReference type="SMART" id="SM00871">
    <property type="entry name" value="AraC_E_bind"/>
    <property type="match status" value="1"/>
</dbReference>
<dbReference type="PANTHER" id="PTHR47504:SF5">
    <property type="entry name" value="RIGHT ORIGIN-BINDING PROTEIN"/>
    <property type="match status" value="1"/>
</dbReference>
<dbReference type="InterPro" id="IPR020449">
    <property type="entry name" value="Tscrpt_reg_AraC-type_HTH"/>
</dbReference>
<proteinExistence type="predicted"/>
<evidence type="ECO:0000313" key="5">
    <source>
        <dbReference type="EMBL" id="MCF2652651.1"/>
    </source>
</evidence>
<dbReference type="Gene3D" id="3.20.80.10">
    <property type="entry name" value="Regulatory factor, effector binding domain"/>
    <property type="match status" value="1"/>
</dbReference>
<dbReference type="InterPro" id="IPR050959">
    <property type="entry name" value="MarA-like"/>
</dbReference>
<comment type="caution">
    <text evidence="5">The sequence shown here is derived from an EMBL/GenBank/DDBJ whole genome shotgun (WGS) entry which is preliminary data.</text>
</comment>
<evidence type="ECO:0000313" key="6">
    <source>
        <dbReference type="Proteomes" id="UP001299220"/>
    </source>
</evidence>
<dbReference type="Pfam" id="PF14526">
    <property type="entry name" value="Cass2"/>
    <property type="match status" value="1"/>
</dbReference>
<dbReference type="PRINTS" id="PR00032">
    <property type="entry name" value="HTHARAC"/>
</dbReference>
<accession>A0ABS9CQL3</accession>
<dbReference type="InterPro" id="IPR018060">
    <property type="entry name" value="HTH_AraC"/>
</dbReference>
<keyword evidence="6" id="KW-1185">Reference proteome</keyword>
<dbReference type="PANTHER" id="PTHR47504">
    <property type="entry name" value="RIGHT ORIGIN-BINDING PROTEIN"/>
    <property type="match status" value="1"/>
</dbReference>
<dbReference type="RefSeq" id="WP_235323684.1">
    <property type="nucleotide sequence ID" value="NZ_JAFBIT010000002.1"/>
</dbReference>
<evidence type="ECO:0000256" key="2">
    <source>
        <dbReference type="ARBA" id="ARBA00023125"/>
    </source>
</evidence>
<gene>
    <name evidence="5" type="ORF">JQM67_08555</name>
</gene>
<evidence type="ECO:0000256" key="1">
    <source>
        <dbReference type="ARBA" id="ARBA00023015"/>
    </source>
</evidence>
<dbReference type="SMART" id="SM00342">
    <property type="entry name" value="HTH_ARAC"/>
    <property type="match status" value="1"/>
</dbReference>
<dbReference type="Pfam" id="PF12833">
    <property type="entry name" value="HTH_18"/>
    <property type="match status" value="1"/>
</dbReference>
<evidence type="ECO:0000256" key="3">
    <source>
        <dbReference type="ARBA" id="ARBA00023163"/>
    </source>
</evidence>
<keyword evidence="2" id="KW-0238">DNA-binding</keyword>
<name>A0ABS9CQL3_9FIRM</name>
<feature type="domain" description="HTH araC/xylS-type" evidence="4">
    <location>
        <begin position="8"/>
        <end position="106"/>
    </location>
</feature>
<reference evidence="5 6" key="1">
    <citation type="submission" date="2020-12" db="EMBL/GenBank/DDBJ databases">
        <title>Whole genome sequences of gut porcine anaerobes.</title>
        <authorList>
            <person name="Kubasova T."/>
            <person name="Jahodarova E."/>
            <person name="Rychlik I."/>
        </authorList>
    </citation>
    <scope>NUCLEOTIDE SEQUENCE [LARGE SCALE GENOMIC DNA]</scope>
    <source>
        <strain evidence="5 6">An867</strain>
    </source>
</reference>
<dbReference type="InterPro" id="IPR029441">
    <property type="entry name" value="Cass2"/>
</dbReference>
<dbReference type="Gene3D" id="1.10.10.60">
    <property type="entry name" value="Homeodomain-like"/>
    <property type="match status" value="2"/>
</dbReference>
<keyword evidence="3" id="KW-0804">Transcription</keyword>
<protein>
    <submittedName>
        <fullName evidence="5">AraC family transcriptional regulator</fullName>
    </submittedName>
</protein>
<keyword evidence="1" id="KW-0805">Transcription regulation</keyword>
<dbReference type="EMBL" id="JAFBIT010000002">
    <property type="protein sequence ID" value="MCF2652651.1"/>
    <property type="molecule type" value="Genomic_DNA"/>
</dbReference>
<dbReference type="PROSITE" id="PS01124">
    <property type="entry name" value="HTH_ARAC_FAMILY_2"/>
    <property type="match status" value="1"/>
</dbReference>
<dbReference type="InterPro" id="IPR009057">
    <property type="entry name" value="Homeodomain-like_sf"/>
</dbReference>
<dbReference type="Proteomes" id="UP001299220">
    <property type="component" value="Unassembled WGS sequence"/>
</dbReference>
<organism evidence="5 6">
    <name type="scientific">Anaeromassilibacillus senegalensis</name>
    <dbReference type="NCBI Taxonomy" id="1673717"/>
    <lineage>
        <taxon>Bacteria</taxon>
        <taxon>Bacillati</taxon>
        <taxon>Bacillota</taxon>
        <taxon>Clostridia</taxon>
        <taxon>Eubacteriales</taxon>
        <taxon>Acutalibacteraceae</taxon>
        <taxon>Anaeromassilibacillus</taxon>
    </lineage>
</organism>
<evidence type="ECO:0000259" key="4">
    <source>
        <dbReference type="PROSITE" id="PS01124"/>
    </source>
</evidence>